<evidence type="ECO:0000313" key="2">
    <source>
        <dbReference type="WBParaSite" id="RSKR_0001001400.1"/>
    </source>
</evidence>
<evidence type="ECO:0000313" key="1">
    <source>
        <dbReference type="Proteomes" id="UP000095286"/>
    </source>
</evidence>
<organism evidence="1 2">
    <name type="scientific">Rhabditophanes sp. KR3021</name>
    <dbReference type="NCBI Taxonomy" id="114890"/>
    <lineage>
        <taxon>Eukaryota</taxon>
        <taxon>Metazoa</taxon>
        <taxon>Ecdysozoa</taxon>
        <taxon>Nematoda</taxon>
        <taxon>Chromadorea</taxon>
        <taxon>Rhabditida</taxon>
        <taxon>Tylenchina</taxon>
        <taxon>Panagrolaimomorpha</taxon>
        <taxon>Strongyloidoidea</taxon>
        <taxon>Alloionematidae</taxon>
        <taxon>Rhabditophanes</taxon>
    </lineage>
</organism>
<proteinExistence type="predicted"/>
<protein>
    <submittedName>
        <fullName evidence="2">Ubiquitinyl hydrolase 1</fullName>
    </submittedName>
</protein>
<accession>A0AC35UD51</accession>
<sequence length="1304" mass="150447">MDEQGPSSNNKIDGDSPPDLELFKFLMRNVIEEIYHNGLANYVTEQMLEEGLRYVLEEQMKNMKVLEEKSGEKGNHMHSDEYYQEVILAFLTYINTQLVDALPASEEDLGADQLNTMDKSKEVMEKMFRKDSDGSSSLEDEDDETFDEEYLEEKAAFEKAHRCTKAGNYKMTHSNFKKAFADTPGEKPDREFMDKYHSLLTKNQNKEADIQKIDLKYERNRLCRGLRYFDKAEFNYYRGYEDENERLFDAVSFYSKFEVMRNAICWDDALLRSVVKNTKDPSFVPTIADIIAICDDFDKYQQKFNDDCYEINYYVVKELAGAMDSIIFNTELWKEENLLVYDTYFRDSGPICVYSDPHDWFIDTLLLFEGIRLVKIEAGDASGLTYFESDFFDNHCFEMIRWKYKILWRGADDVPDTPLATLVRIKERCKKEYVDNYTVLPEHMMIVEDDEVLDFIKIVASSMFKISRPDDASRNTEDWDAQEVFVNNIRTLENLRKETAKKKNANIQKANVRKMINREMRTKYASIRDAYNESEGTKTFVAAKEYLDAVEQIASFKTRSFGQKHVANLKKYFNHLISQLEMIRFGDACLGTLEEDLESFYIADENCYHDVKKVNTMTVMHPYFMKITKSMELKKKSQNKDEIQAKYDAAIEELKSDFHAYLERLPINFSINSRQTYMKLMTNIVRKLGSIDAIKNEEKNNAGVEKRIVSDLLNRSDILSRYMMQETEDPLKMPKNQKELSELYYSIYKRVKHDHVTKNMILTTTQREIDNAAKDSMMMSLIYCNSDRPKYDCLKGKKRVTLKSNRHQATKQVPKWKMPDVNKIVDEATTSRVKENASKGKEAAPQVKGAPTKTSSPDIVEIREVIPPTTQNLSFPNIISVVEKEQELVSSDTESSISSFSVTSSRKRQMELRKPSPDQYPESDYSVNDDIDGEGEDEDEEESEEEVEGEAEDEAPVLIPNGAQIVEIERSQLPEEKKEPFNNTHLPFTFNMSSYDLPTPPAPFNLASSFVKPTLPPYRIKKVTVANAPSSKMDRELESVDEVLDYNVGFMNEINPSTIQHLNISDKERGLLDQDRSSYNERIAKQLSKQSTITFSVDSINMVGADASTVVVNYITFMDLYEQVYKFLRITPTYDDVEMEFIWGRIMKRVCQDSPLKGGIYIRIDKGSKEVQEMLVGPPVESVFVQEVSIRDFLITKEEKMMKAKAEYAENLKLLPELVQVSDHPSRPFSSCISELNNNFVDEDGVTHDISQIAMRLGQNLIAAFPGPPPVSEDLCNLVSNTIKQANLDAQVAKLKYEVLKHSK</sequence>
<name>A0AC35UD51_9BILA</name>
<reference evidence="2" key="1">
    <citation type="submission" date="2016-11" db="UniProtKB">
        <authorList>
            <consortium name="WormBaseParasite"/>
        </authorList>
    </citation>
    <scope>IDENTIFICATION</scope>
    <source>
        <strain evidence="2">KR3021</strain>
    </source>
</reference>
<dbReference type="WBParaSite" id="RSKR_0001001400.1">
    <property type="protein sequence ID" value="RSKR_0001001400.1"/>
    <property type="gene ID" value="RSKR_0001001400"/>
</dbReference>
<dbReference type="Proteomes" id="UP000095286">
    <property type="component" value="Unplaced"/>
</dbReference>